<keyword evidence="3" id="KW-1185">Reference proteome</keyword>
<protein>
    <submittedName>
        <fullName evidence="2">Transporter family-2 protein</fullName>
    </submittedName>
</protein>
<feature type="transmembrane region" description="Helical" evidence="1">
    <location>
        <begin position="297"/>
        <end position="318"/>
    </location>
</feature>
<feature type="transmembrane region" description="Helical" evidence="1">
    <location>
        <begin position="245"/>
        <end position="264"/>
    </location>
</feature>
<dbReference type="PANTHER" id="PTHR34821:SF2">
    <property type="entry name" value="INNER MEMBRANE PROTEIN YDCZ"/>
    <property type="match status" value="1"/>
</dbReference>
<dbReference type="GO" id="GO:0005886">
    <property type="term" value="C:plasma membrane"/>
    <property type="evidence" value="ECO:0007669"/>
    <property type="project" value="TreeGrafter"/>
</dbReference>
<feature type="transmembrane region" description="Helical" evidence="1">
    <location>
        <begin position="271"/>
        <end position="291"/>
    </location>
</feature>
<evidence type="ECO:0000256" key="1">
    <source>
        <dbReference type="SAM" id="Phobius"/>
    </source>
</evidence>
<comment type="caution">
    <text evidence="2">The sequence shown here is derived from an EMBL/GenBank/DDBJ whole genome shotgun (WGS) entry which is preliminary data.</text>
</comment>
<dbReference type="Proteomes" id="UP000292685">
    <property type="component" value="Unassembled WGS sequence"/>
</dbReference>
<proteinExistence type="predicted"/>
<dbReference type="Pfam" id="PF04657">
    <property type="entry name" value="DMT_YdcZ"/>
    <property type="match status" value="2"/>
</dbReference>
<feature type="transmembrane region" description="Helical" evidence="1">
    <location>
        <begin position="12"/>
        <end position="31"/>
    </location>
</feature>
<dbReference type="InterPro" id="IPR006750">
    <property type="entry name" value="YdcZ"/>
</dbReference>
<feature type="transmembrane region" description="Helical" evidence="1">
    <location>
        <begin position="89"/>
        <end position="108"/>
    </location>
</feature>
<reference evidence="2 3" key="1">
    <citation type="submission" date="2019-02" db="EMBL/GenBank/DDBJ databases">
        <title>Sequencing the genomes of 1000 actinobacteria strains.</title>
        <authorList>
            <person name="Klenk H.-P."/>
        </authorList>
    </citation>
    <scope>NUCLEOTIDE SEQUENCE [LARGE SCALE GENOMIC DNA]</scope>
    <source>
        <strain evidence="2 3">DSM 17364</strain>
    </source>
</reference>
<sequence>MTPAARATDRSALPLPIGLLMALIAGCGMPLQGRVNGALGDEIGSGVGAAVVSFGVGLALLSVAILALPVGRRGLRAMPGHVRAGNFPWWYMLAGGFGAFFVVSQGLVVTFLGLALFTVANVAGQIGSGLVVDRIGFGPGGPRPVSTERFVGALLALAGVLWVVWPTLAERGVGFAVVGPMLMPFVAGLLMGFQQAMNGVQTRHYGNPLPATFFNFLVGTVALILTYLIMLPFAGPAGALPGVWWMYLGGPLGILFIGAGAVLVRFLGVLVTSLGLIAGQLLGSLAIDAIAPVPGSTVSASTVLGTLVALAAVVIASAPGRGLRFR</sequence>
<evidence type="ECO:0000313" key="3">
    <source>
        <dbReference type="Proteomes" id="UP000292685"/>
    </source>
</evidence>
<feature type="transmembrane region" description="Helical" evidence="1">
    <location>
        <begin position="174"/>
        <end position="193"/>
    </location>
</feature>
<feature type="transmembrane region" description="Helical" evidence="1">
    <location>
        <begin position="43"/>
        <end position="68"/>
    </location>
</feature>
<evidence type="ECO:0000313" key="2">
    <source>
        <dbReference type="EMBL" id="RZU61968.1"/>
    </source>
</evidence>
<accession>A0A4Q8ACS0</accession>
<organism evidence="2 3">
    <name type="scientific">Zhihengliuella halotolerans</name>
    <dbReference type="NCBI Taxonomy" id="370736"/>
    <lineage>
        <taxon>Bacteria</taxon>
        <taxon>Bacillati</taxon>
        <taxon>Actinomycetota</taxon>
        <taxon>Actinomycetes</taxon>
        <taxon>Micrococcales</taxon>
        <taxon>Micrococcaceae</taxon>
        <taxon>Zhihengliuella</taxon>
    </lineage>
</organism>
<dbReference type="PROSITE" id="PS51257">
    <property type="entry name" value="PROKAR_LIPOPROTEIN"/>
    <property type="match status" value="1"/>
</dbReference>
<dbReference type="RefSeq" id="WP_130450463.1">
    <property type="nucleotide sequence ID" value="NZ_SHLA01000001.1"/>
</dbReference>
<keyword evidence="1" id="KW-1133">Transmembrane helix</keyword>
<keyword evidence="1" id="KW-0472">Membrane</keyword>
<feature type="transmembrane region" description="Helical" evidence="1">
    <location>
        <begin position="149"/>
        <end position="168"/>
    </location>
</feature>
<keyword evidence="1" id="KW-0812">Transmembrane</keyword>
<feature type="transmembrane region" description="Helical" evidence="1">
    <location>
        <begin position="114"/>
        <end position="137"/>
    </location>
</feature>
<name>A0A4Q8ACS0_9MICC</name>
<gene>
    <name evidence="2" type="ORF">EV380_1553</name>
</gene>
<feature type="transmembrane region" description="Helical" evidence="1">
    <location>
        <begin position="213"/>
        <end position="233"/>
    </location>
</feature>
<dbReference type="AlphaFoldDB" id="A0A4Q8ACS0"/>
<dbReference type="EMBL" id="SHLA01000001">
    <property type="protein sequence ID" value="RZU61968.1"/>
    <property type="molecule type" value="Genomic_DNA"/>
</dbReference>
<dbReference type="PANTHER" id="PTHR34821">
    <property type="entry name" value="INNER MEMBRANE PROTEIN YDCZ"/>
    <property type="match status" value="1"/>
</dbReference>
<dbReference type="OrthoDB" id="6463253at2"/>